<evidence type="ECO:0000256" key="1">
    <source>
        <dbReference type="ARBA" id="ARBA00022737"/>
    </source>
</evidence>
<gene>
    <name evidence="4" type="primary">LOC104600039</name>
</gene>
<dbReference type="InterPro" id="IPR011990">
    <property type="entry name" value="TPR-like_helical_dom_sf"/>
</dbReference>
<keyword evidence="1" id="KW-0677">Repeat</keyword>
<accession>A0A1U8AFI8</accession>
<reference evidence="4" key="1">
    <citation type="submission" date="2025-08" db="UniProtKB">
        <authorList>
            <consortium name="RefSeq"/>
        </authorList>
    </citation>
    <scope>IDENTIFICATION</scope>
</reference>
<dbReference type="Pfam" id="PF13812">
    <property type="entry name" value="PPR_3"/>
    <property type="match status" value="1"/>
</dbReference>
<dbReference type="AlphaFoldDB" id="A0A1U8AFI8"/>
<dbReference type="SUPFAM" id="SSF48452">
    <property type="entry name" value="TPR-like"/>
    <property type="match status" value="1"/>
</dbReference>
<keyword evidence="3" id="KW-1185">Reference proteome</keyword>
<dbReference type="FunFam" id="1.25.40.10:FF:000968">
    <property type="entry name" value="Pentatricopeptide repeat-containing protein, mitochondrial"/>
    <property type="match status" value="1"/>
</dbReference>
<dbReference type="OMA" id="LFDCMSD"/>
<dbReference type="GeneID" id="104600039"/>
<dbReference type="Pfam" id="PF01535">
    <property type="entry name" value="PPR"/>
    <property type="match status" value="6"/>
</dbReference>
<dbReference type="InterPro" id="IPR046848">
    <property type="entry name" value="E_motif"/>
</dbReference>
<dbReference type="InterPro" id="IPR050421">
    <property type="entry name" value="PPR"/>
</dbReference>
<dbReference type="PANTHER" id="PTHR47928">
    <property type="entry name" value="REPEAT-CONTAINING PROTEIN, PUTATIVE-RELATED"/>
    <property type="match status" value="1"/>
</dbReference>
<dbReference type="PROSITE" id="PS51375">
    <property type="entry name" value="PPR"/>
    <property type="match status" value="7"/>
</dbReference>
<evidence type="ECO:0000313" key="4">
    <source>
        <dbReference type="RefSeq" id="XP_010261135.1"/>
    </source>
</evidence>
<dbReference type="FunFam" id="1.25.40.10:FF:000409">
    <property type="entry name" value="Pentatricopeptide repeat-containing protein, chloroplastic"/>
    <property type="match status" value="1"/>
</dbReference>
<comment type="similarity">
    <text evidence="2">Belongs to the PPR family. PCMP-E subfamily.</text>
</comment>
<dbReference type="NCBIfam" id="TIGR00756">
    <property type="entry name" value="PPR"/>
    <property type="match status" value="5"/>
</dbReference>
<evidence type="ECO:0000256" key="2">
    <source>
        <dbReference type="ARBA" id="ARBA00061659"/>
    </source>
</evidence>
<dbReference type="Gene3D" id="1.25.40.10">
    <property type="entry name" value="Tetratricopeptide repeat domain"/>
    <property type="match status" value="5"/>
</dbReference>
<proteinExistence type="inferred from homology"/>
<dbReference type="RefSeq" id="XP_010261135.1">
    <property type="nucleotide sequence ID" value="XM_010262833.2"/>
</dbReference>
<dbReference type="Pfam" id="PF20431">
    <property type="entry name" value="E_motif"/>
    <property type="match status" value="1"/>
</dbReference>
<dbReference type="FunFam" id="1.25.40.10:FF:000031">
    <property type="entry name" value="Pentatricopeptide repeat-containing protein mitochondrial"/>
    <property type="match status" value="1"/>
</dbReference>
<dbReference type="KEGG" id="nnu:104600039"/>
<organism evidence="3 4">
    <name type="scientific">Nelumbo nucifera</name>
    <name type="common">Sacred lotus</name>
    <dbReference type="NCBI Taxonomy" id="4432"/>
    <lineage>
        <taxon>Eukaryota</taxon>
        <taxon>Viridiplantae</taxon>
        <taxon>Streptophyta</taxon>
        <taxon>Embryophyta</taxon>
        <taxon>Tracheophyta</taxon>
        <taxon>Spermatophyta</taxon>
        <taxon>Magnoliopsida</taxon>
        <taxon>Proteales</taxon>
        <taxon>Nelumbonaceae</taxon>
        <taxon>Nelumbo</taxon>
    </lineage>
</organism>
<name>A0A1U8AFI8_NELNU</name>
<evidence type="ECO:0000313" key="3">
    <source>
        <dbReference type="Proteomes" id="UP000189703"/>
    </source>
</evidence>
<sequence length="636" mass="70648">MVAFTPGCNLFLSALNVALWNSSIRLSVNEGCSHKALFLFRQMKQLGLEPDKLTFPLIAKACGKLSNLLYCQIIHTHVVKLPLWSDKFVQTAMADMYIKCGRLEFANILFERMPEKDVTSWNAMIMGFSQSSIERVLDLFREMKLAGFKPDSVTLIGLIQSSSNMKNLNMARAMHCSGIQVGVADDVSVANTLISAYAKCHDLSSARVVFDATPMAVRTVVSWNSMIAGYSHLERTFEAISIYKSMCQYGVRPDVSTIVSLLSSCAHPEVLLQGKLIHSHGVHTGCSLDISVINTLISMYSKCGDIISARNLFNRMSERTCVSWTAMISGYAEKGDLDEAMNLFHAMESAGESPDLVTMVALLSACGQTGALELGRWINKYSISKGLMQNVMVYNALIDMYVKCGSTKSAREIFDMMPERTTVSWTTMIAGYALNGESKEALSVFSQMVESGFRPNHLTFLAILQACTHAGFLEKGWEHFTLMTEVYKISPRLEHYACMADLLGRMGKLKEALEFIHNMPVKPDAGVWGALLGACKIHRDLETAEYVANHLFELEPHAAVSYVAMANIYAAEERWDGVVKIRAMMKCNRVKKSAGCSLVQVNGKIHTFTVEDRCHPEDLLIYEVLDGLALQLRELD</sequence>
<dbReference type="FunCoup" id="A0A1U8AFI8">
    <property type="interactions" value="1"/>
</dbReference>
<dbReference type="InterPro" id="IPR002885">
    <property type="entry name" value="PPR_rpt"/>
</dbReference>
<dbReference type="PANTHER" id="PTHR47928:SF166">
    <property type="entry name" value="PENTACOTRIPEPTIDE-REPEAT REGION OF PRORP DOMAIN-CONTAINING PROTEIN"/>
    <property type="match status" value="1"/>
</dbReference>
<protein>
    <submittedName>
        <fullName evidence="4">Pentatricopeptide repeat-containing protein At4g19191, mitochondrial</fullName>
    </submittedName>
</protein>
<dbReference type="FunFam" id="1.25.40.10:FF:000280">
    <property type="entry name" value="Pentatricopeptide repeat-containing protein"/>
    <property type="match status" value="1"/>
</dbReference>
<dbReference type="Pfam" id="PF13041">
    <property type="entry name" value="PPR_2"/>
    <property type="match status" value="3"/>
</dbReference>
<dbReference type="Proteomes" id="UP000189703">
    <property type="component" value="Unplaced"/>
</dbReference>
<dbReference type="OrthoDB" id="185373at2759"/>
<dbReference type="eggNOG" id="KOG4197">
    <property type="taxonomic scope" value="Eukaryota"/>
</dbReference>
<dbReference type="FunFam" id="1.25.40.10:FF:000396">
    <property type="entry name" value="Pentatricopeptide repeat-containing protein At2g36730"/>
    <property type="match status" value="1"/>
</dbReference>